<evidence type="ECO:0000256" key="9">
    <source>
        <dbReference type="ARBA" id="ARBA00023170"/>
    </source>
</evidence>
<keyword evidence="7" id="KW-1133">Transmembrane helix</keyword>
<evidence type="ECO:0000313" key="12">
    <source>
        <dbReference type="EMBL" id="OTF93979.1"/>
    </source>
</evidence>
<dbReference type="STRING" id="4232.A0A251S551"/>
<dbReference type="SUPFAM" id="SSF52058">
    <property type="entry name" value="L domain-like"/>
    <property type="match status" value="1"/>
</dbReference>
<evidence type="ECO:0000256" key="6">
    <source>
        <dbReference type="ARBA" id="ARBA00022737"/>
    </source>
</evidence>
<evidence type="ECO:0000256" key="2">
    <source>
        <dbReference type="ARBA" id="ARBA00009592"/>
    </source>
</evidence>
<evidence type="ECO:0000313" key="11">
    <source>
        <dbReference type="EMBL" id="KAF5763099.1"/>
    </source>
</evidence>
<reference evidence="11" key="3">
    <citation type="submission" date="2020-06" db="EMBL/GenBank/DDBJ databases">
        <title>Helianthus annuus Genome sequencing and assembly Release 2.</title>
        <authorList>
            <person name="Gouzy J."/>
            <person name="Langlade N."/>
            <person name="Munos S."/>
        </authorList>
    </citation>
    <scope>NUCLEOTIDE SEQUENCE</scope>
    <source>
        <tissue evidence="11">Leaves</tissue>
    </source>
</reference>
<keyword evidence="10" id="KW-0325">Glycoprotein</keyword>
<gene>
    <name evidence="12" type="primary">AtRLP25</name>
    <name evidence="12" type="ORF">HannXRQ_Chr15g0467141</name>
    <name evidence="11" type="ORF">HanXRQr2_Chr15g0676371</name>
</gene>
<dbReference type="InterPro" id="IPR032675">
    <property type="entry name" value="LRR_dom_sf"/>
</dbReference>
<dbReference type="Proteomes" id="UP000215914">
    <property type="component" value="Chromosome 15"/>
</dbReference>
<dbReference type="PANTHER" id="PTHR27004">
    <property type="entry name" value="RECEPTOR-LIKE PROTEIN 12 ISOFORM X1"/>
    <property type="match status" value="1"/>
</dbReference>
<protein>
    <submittedName>
        <fullName evidence="11">Leucine-rich repeat domain superfamily</fullName>
    </submittedName>
    <submittedName>
        <fullName evidence="12">Putative receptor like protein 25</fullName>
    </submittedName>
</protein>
<proteinExistence type="inferred from homology"/>
<comment type="subcellular location">
    <subcellularLocation>
        <location evidence="1">Cell membrane</location>
        <topology evidence="1">Single-pass type I membrane protein</topology>
    </subcellularLocation>
</comment>
<evidence type="ECO:0000256" key="1">
    <source>
        <dbReference type="ARBA" id="ARBA00004251"/>
    </source>
</evidence>
<evidence type="ECO:0000256" key="4">
    <source>
        <dbReference type="ARBA" id="ARBA00022614"/>
    </source>
</evidence>
<dbReference type="EMBL" id="CM007904">
    <property type="protein sequence ID" value="OTF93979.1"/>
    <property type="molecule type" value="Genomic_DNA"/>
</dbReference>
<keyword evidence="3" id="KW-1003">Cell membrane</keyword>
<keyword evidence="8" id="KW-0472">Membrane</keyword>
<dbReference type="GO" id="GO:0005886">
    <property type="term" value="C:plasma membrane"/>
    <property type="evidence" value="ECO:0007669"/>
    <property type="project" value="UniProtKB-SubCell"/>
</dbReference>
<dbReference type="PANTHER" id="PTHR27004:SF428">
    <property type="entry name" value="OS01G0160600 PROTEIN"/>
    <property type="match status" value="1"/>
</dbReference>
<reference evidence="12" key="2">
    <citation type="submission" date="2017-02" db="EMBL/GenBank/DDBJ databases">
        <title>Sunflower complete genome.</title>
        <authorList>
            <person name="Langlade N."/>
            <person name="Munos S."/>
        </authorList>
    </citation>
    <scope>NUCLEOTIDE SEQUENCE [LARGE SCALE GENOMIC DNA]</scope>
    <source>
        <tissue evidence="12">Leaves</tissue>
    </source>
</reference>
<name>A0A251S551_HELAN</name>
<dbReference type="AlphaFoldDB" id="A0A251S551"/>
<evidence type="ECO:0000256" key="7">
    <source>
        <dbReference type="ARBA" id="ARBA00022989"/>
    </source>
</evidence>
<dbReference type="OMA" id="MWERARC"/>
<dbReference type="Gene3D" id="3.80.10.10">
    <property type="entry name" value="Ribonuclease Inhibitor"/>
    <property type="match status" value="1"/>
</dbReference>
<evidence type="ECO:0000256" key="3">
    <source>
        <dbReference type="ARBA" id="ARBA00022475"/>
    </source>
</evidence>
<dbReference type="InterPro" id="IPR001611">
    <property type="entry name" value="Leu-rich_rpt"/>
</dbReference>
<keyword evidence="4" id="KW-0433">Leucine-rich repeat</keyword>
<evidence type="ECO:0000256" key="10">
    <source>
        <dbReference type="ARBA" id="ARBA00023180"/>
    </source>
</evidence>
<sequence>MMAVEKAASGDLYMGEDYMYDDTVVLVVKGLSSELKRILVIFTTIDLSVNKFEDEIPDTIGQLRSLRFPNLSHNSPSDSIPTHLSNLVLLQHLDLSSNKLVGDILQQLTNLTSLAVVNFSQNQLKGAIPQGRQFNTFGISSFQGNNGLCGFPLTKNCGDDEVSPSPTPDAEDEDEDNTFFNGFSWRSVVMGYGFGC</sequence>
<accession>A0A251S551</accession>
<dbReference type="InParanoid" id="A0A251S551"/>
<evidence type="ECO:0000256" key="8">
    <source>
        <dbReference type="ARBA" id="ARBA00023136"/>
    </source>
</evidence>
<reference evidence="11 13" key="1">
    <citation type="journal article" date="2017" name="Nature">
        <title>The sunflower genome provides insights into oil metabolism, flowering and Asterid evolution.</title>
        <authorList>
            <person name="Badouin H."/>
            <person name="Gouzy J."/>
            <person name="Grassa C.J."/>
            <person name="Murat F."/>
            <person name="Staton S.E."/>
            <person name="Cottret L."/>
            <person name="Lelandais-Briere C."/>
            <person name="Owens G.L."/>
            <person name="Carrere S."/>
            <person name="Mayjonade B."/>
            <person name="Legrand L."/>
            <person name="Gill N."/>
            <person name="Kane N.C."/>
            <person name="Bowers J.E."/>
            <person name="Hubner S."/>
            <person name="Bellec A."/>
            <person name="Berard A."/>
            <person name="Berges H."/>
            <person name="Blanchet N."/>
            <person name="Boniface M.C."/>
            <person name="Brunel D."/>
            <person name="Catrice O."/>
            <person name="Chaidir N."/>
            <person name="Claudel C."/>
            <person name="Donnadieu C."/>
            <person name="Faraut T."/>
            <person name="Fievet G."/>
            <person name="Helmstetter N."/>
            <person name="King M."/>
            <person name="Knapp S.J."/>
            <person name="Lai Z."/>
            <person name="Le Paslier M.C."/>
            <person name="Lippi Y."/>
            <person name="Lorenzon L."/>
            <person name="Mandel J.R."/>
            <person name="Marage G."/>
            <person name="Marchand G."/>
            <person name="Marquand E."/>
            <person name="Bret-Mestries E."/>
            <person name="Morien E."/>
            <person name="Nambeesan S."/>
            <person name="Nguyen T."/>
            <person name="Pegot-Espagnet P."/>
            <person name="Pouilly N."/>
            <person name="Raftis F."/>
            <person name="Sallet E."/>
            <person name="Schiex T."/>
            <person name="Thomas J."/>
            <person name="Vandecasteele C."/>
            <person name="Vares D."/>
            <person name="Vear F."/>
            <person name="Vautrin S."/>
            <person name="Crespi M."/>
            <person name="Mangin B."/>
            <person name="Burke J.M."/>
            <person name="Salse J."/>
            <person name="Munos S."/>
            <person name="Vincourt P."/>
            <person name="Rieseberg L.H."/>
            <person name="Langlade N.B."/>
        </authorList>
    </citation>
    <scope>NUCLEOTIDE SEQUENCE [LARGE SCALE GENOMIC DNA]</scope>
    <source>
        <strain evidence="13">cv. SF193</strain>
        <tissue evidence="11">Leaves</tissue>
    </source>
</reference>
<dbReference type="FunFam" id="3.80.10.10:FF:000111">
    <property type="entry name" value="LRR receptor-like serine/threonine-protein kinase ERECTA"/>
    <property type="match status" value="1"/>
</dbReference>
<keyword evidence="6" id="KW-0677">Repeat</keyword>
<keyword evidence="5" id="KW-0812">Transmembrane</keyword>
<evidence type="ECO:0000256" key="5">
    <source>
        <dbReference type="ARBA" id="ARBA00022692"/>
    </source>
</evidence>
<comment type="similarity">
    <text evidence="2">Belongs to the RLP family.</text>
</comment>
<dbReference type="Gramene" id="mRNA:HanXRQr2_Chr15g0676371">
    <property type="protein sequence ID" value="CDS:HanXRQr2_Chr15g0676371.1"/>
    <property type="gene ID" value="HanXRQr2_Chr15g0676371"/>
</dbReference>
<keyword evidence="9 12" id="KW-0675">Receptor</keyword>
<dbReference type="EMBL" id="MNCJ02000330">
    <property type="protein sequence ID" value="KAF5763099.1"/>
    <property type="molecule type" value="Genomic_DNA"/>
</dbReference>
<organism evidence="12 13">
    <name type="scientific">Helianthus annuus</name>
    <name type="common">Common sunflower</name>
    <dbReference type="NCBI Taxonomy" id="4232"/>
    <lineage>
        <taxon>Eukaryota</taxon>
        <taxon>Viridiplantae</taxon>
        <taxon>Streptophyta</taxon>
        <taxon>Embryophyta</taxon>
        <taxon>Tracheophyta</taxon>
        <taxon>Spermatophyta</taxon>
        <taxon>Magnoliopsida</taxon>
        <taxon>eudicotyledons</taxon>
        <taxon>Gunneridae</taxon>
        <taxon>Pentapetalae</taxon>
        <taxon>asterids</taxon>
        <taxon>campanulids</taxon>
        <taxon>Asterales</taxon>
        <taxon>Asteraceae</taxon>
        <taxon>Asteroideae</taxon>
        <taxon>Heliantheae alliance</taxon>
        <taxon>Heliantheae</taxon>
        <taxon>Helianthus</taxon>
    </lineage>
</organism>
<dbReference type="Pfam" id="PF00560">
    <property type="entry name" value="LRR_1"/>
    <property type="match status" value="2"/>
</dbReference>
<evidence type="ECO:0000313" key="13">
    <source>
        <dbReference type="Proteomes" id="UP000215914"/>
    </source>
</evidence>
<keyword evidence="13" id="KW-1185">Reference proteome</keyword>